<dbReference type="Proteomes" id="UP001152888">
    <property type="component" value="Unassembled WGS sequence"/>
</dbReference>
<proteinExistence type="predicted"/>
<evidence type="ECO:0000313" key="2">
    <source>
        <dbReference type="Proteomes" id="UP001152888"/>
    </source>
</evidence>
<evidence type="ECO:0000313" key="1">
    <source>
        <dbReference type="EMBL" id="CAH2010649.1"/>
    </source>
</evidence>
<accession>A0A9P0M7L5</accession>
<keyword evidence="2" id="KW-1185">Reference proteome</keyword>
<evidence type="ECO:0008006" key="3">
    <source>
        <dbReference type="Google" id="ProtNLM"/>
    </source>
</evidence>
<organism evidence="1 2">
    <name type="scientific">Acanthoscelides obtectus</name>
    <name type="common">Bean weevil</name>
    <name type="synonym">Bruchus obtectus</name>
    <dbReference type="NCBI Taxonomy" id="200917"/>
    <lineage>
        <taxon>Eukaryota</taxon>
        <taxon>Metazoa</taxon>
        <taxon>Ecdysozoa</taxon>
        <taxon>Arthropoda</taxon>
        <taxon>Hexapoda</taxon>
        <taxon>Insecta</taxon>
        <taxon>Pterygota</taxon>
        <taxon>Neoptera</taxon>
        <taxon>Endopterygota</taxon>
        <taxon>Coleoptera</taxon>
        <taxon>Polyphaga</taxon>
        <taxon>Cucujiformia</taxon>
        <taxon>Chrysomeloidea</taxon>
        <taxon>Chrysomelidae</taxon>
        <taxon>Bruchinae</taxon>
        <taxon>Bruchini</taxon>
        <taxon>Acanthoscelides</taxon>
    </lineage>
</organism>
<comment type="caution">
    <text evidence="1">The sequence shown here is derived from an EMBL/GenBank/DDBJ whole genome shotgun (WGS) entry which is preliminary data.</text>
</comment>
<reference evidence="1" key="1">
    <citation type="submission" date="2022-03" db="EMBL/GenBank/DDBJ databases">
        <authorList>
            <person name="Sayadi A."/>
        </authorList>
    </citation>
    <scope>NUCLEOTIDE SEQUENCE</scope>
</reference>
<name>A0A9P0M7L5_ACAOB</name>
<dbReference type="PANTHER" id="PTHR37162">
    <property type="entry name" value="HAT FAMILY DIMERISATION DOMAINCONTAINING PROTEIN-RELATED"/>
    <property type="match status" value="1"/>
</dbReference>
<gene>
    <name evidence="1" type="ORF">ACAOBT_LOCUS31667</name>
</gene>
<sequence>MHSARHATKILYVANPKSRNILQENNTQKTLTDIEKISLNNKMKTAEIQIAAYAAEHNISFDTLDHSSEIIKISFDDSEIAKNFTCSRTKATAIVNNVLGQYSFDNSINMLQTIKFSLIADESTDKGAIKDLVLVVRIFYEHKITDLFFDLLPVADATAEGLHNTIVNYFLKCNINFKENLIGFASDGASAMMGIHSSLSTKLKADIPNLFIMKCVCHSFSLCVNYACAKLTDDVEQMDRDVHTYLQYSFKFAEFQEFVAVKPHKIIQPSQTRCCRKNT</sequence>
<dbReference type="AlphaFoldDB" id="A0A9P0M7L5"/>
<dbReference type="EMBL" id="CAKOFQ010007990">
    <property type="protein sequence ID" value="CAH2010649.1"/>
    <property type="molecule type" value="Genomic_DNA"/>
</dbReference>
<protein>
    <recommendedName>
        <fullName evidence="3">DUF4371 domain-containing protein</fullName>
    </recommendedName>
</protein>
<dbReference type="PANTHER" id="PTHR37162:SF1">
    <property type="entry name" value="BED-TYPE DOMAIN-CONTAINING PROTEIN"/>
    <property type="match status" value="1"/>
</dbReference>
<dbReference type="OrthoDB" id="6783358at2759"/>